<evidence type="ECO:0000259" key="1">
    <source>
        <dbReference type="PROSITE" id="PS50112"/>
    </source>
</evidence>
<dbReference type="Gene3D" id="3.10.580.10">
    <property type="entry name" value="CBS-domain"/>
    <property type="match status" value="1"/>
</dbReference>
<dbReference type="SUPFAM" id="SSF141868">
    <property type="entry name" value="EAL domain-like"/>
    <property type="match status" value="1"/>
</dbReference>
<dbReference type="InterPro" id="IPR001633">
    <property type="entry name" value="EAL_dom"/>
</dbReference>
<name>A0AAV2VM03_9VIBR</name>
<gene>
    <name evidence="3" type="ORF">VIBNISOn1_1540008</name>
</gene>
<dbReference type="GO" id="GO:0071111">
    <property type="term" value="F:cyclic-guanylate-specific phosphodiesterase activity"/>
    <property type="evidence" value="ECO:0007669"/>
    <property type="project" value="InterPro"/>
</dbReference>
<dbReference type="PROSITE" id="PS50883">
    <property type="entry name" value="EAL"/>
    <property type="match status" value="1"/>
</dbReference>
<dbReference type="NCBIfam" id="TIGR00229">
    <property type="entry name" value="sensory_box"/>
    <property type="match status" value="1"/>
</dbReference>
<reference evidence="3 4" key="1">
    <citation type="journal article" date="2013" name="ISME J.">
        <title>Comparative genomics of pathogenic lineages of Vibrio nigripulchritudo identifies virulence-associated traits.</title>
        <authorList>
            <person name="Goudenege D."/>
            <person name="Labreuche Y."/>
            <person name="Krin E."/>
            <person name="Ansquer D."/>
            <person name="Mangenot S."/>
            <person name="Calteau A."/>
            <person name="Medigue C."/>
            <person name="Mazel D."/>
            <person name="Polz M.F."/>
            <person name="Le Roux F."/>
        </authorList>
    </citation>
    <scope>NUCLEOTIDE SEQUENCE [LARGE SCALE GENOMIC DNA]</scope>
    <source>
        <strain evidence="3 4">SOn1</strain>
    </source>
</reference>
<dbReference type="CDD" id="cd00130">
    <property type="entry name" value="PAS"/>
    <property type="match status" value="1"/>
</dbReference>
<dbReference type="Gene3D" id="3.30.450.20">
    <property type="entry name" value="PAS domain"/>
    <property type="match status" value="1"/>
</dbReference>
<proteinExistence type="predicted"/>
<dbReference type="SUPFAM" id="SSF54631">
    <property type="entry name" value="CBS-domain pair"/>
    <property type="match status" value="1"/>
</dbReference>
<dbReference type="EMBL" id="CAOF01000062">
    <property type="protein sequence ID" value="CCO45642.1"/>
    <property type="molecule type" value="Genomic_DNA"/>
</dbReference>
<dbReference type="Gene3D" id="3.20.20.450">
    <property type="entry name" value="EAL domain"/>
    <property type="match status" value="1"/>
</dbReference>
<dbReference type="PROSITE" id="PS50112">
    <property type="entry name" value="PAS"/>
    <property type="match status" value="1"/>
</dbReference>
<dbReference type="InterPro" id="IPR050706">
    <property type="entry name" value="Cyclic-di-GMP_PDE-like"/>
</dbReference>
<sequence>MDTSLISMLKAMSISYGEEEGKPGYKPAQWRWNAKSDEFQFIDTYLVEMINSRLNVRTISGLLDIMSAKDRKKLVNALQSTHECNSKRSLFSVLTPSKGFIIYCEIEVSHAREDELYGHIRPLFYLSSMYEMGQIFQAVFENRHHGIVITDSDTRILACNPYFIDRSGYELSELLGRKTNLFNAGKHSDTFFEEIWRQVYREGHWSGTILSKRANGNTEPQDLTIQKIEMANGKTYFVGFTVDLSNHLYRIADTEYGGIELLTQLPNENEFGIKLASLVRHYSSSHTIIVMAVAPDFDEASTLDQRVAFSNAVAQVDDHYLCGYKGDNLFVCALKCPNSGNRVRAIHTEIRRFMAAIRQFGNEHLFQLVARGKVGVSVLGYDTSNPKMLVTHATQAMLEQHSSKKGNNISFFDRTMHEETVRRKKLEEILTNFIKDENIDVHFQPIVSTETWQVVKFEALCRFPSSEGLRYTPQEMINIAEDLNLVAALDKIIGSKSLKYLSKIHQHFGKYVGITINRSLNTRMSAQQVLTNALNMVEESGVNPKLVTIELTESAYFDSEDSQIEALKALRQKGVQVAIDDFGTGYSSFTYLSNGHFDYLKIDREFIFNIEIGSHKYFIVKMLVDLSHTLGVTVIAEGVETIQEIEVLTGLGVDYIQGYYFSKPVPIAEIERARHYLNKRNELRAYTLPKQGAGILSLHEQMSPFLEPSTAMKEVHEIFMRTDLDVLVVTDSQHCVGIVDREVYNLHMTPTFGTKLETQRDSQILKRKLSQVMKTQFTVLSHATLLKDVPGLVNKGVPLPWVIAGDKGECLGVVSKAKVLKFLAK</sequence>
<dbReference type="SMART" id="SM00052">
    <property type="entry name" value="EAL"/>
    <property type="match status" value="1"/>
</dbReference>
<feature type="domain" description="EAL" evidence="2">
    <location>
        <begin position="423"/>
        <end position="678"/>
    </location>
</feature>
<dbReference type="RefSeq" id="WP_022611044.1">
    <property type="nucleotide sequence ID" value="NZ_LK391965.1"/>
</dbReference>
<dbReference type="Proteomes" id="UP000018211">
    <property type="component" value="Unassembled WGS sequence"/>
</dbReference>
<dbReference type="AlphaFoldDB" id="A0AAV2VM03"/>
<protein>
    <submittedName>
        <fullName evidence="3">PAS/EAL family protein</fullName>
    </submittedName>
</protein>
<dbReference type="InterPro" id="IPR046342">
    <property type="entry name" value="CBS_dom_sf"/>
</dbReference>
<dbReference type="PANTHER" id="PTHR33121">
    <property type="entry name" value="CYCLIC DI-GMP PHOSPHODIESTERASE PDEF"/>
    <property type="match status" value="1"/>
</dbReference>
<dbReference type="Gene3D" id="3.30.70.270">
    <property type="match status" value="1"/>
</dbReference>
<dbReference type="CDD" id="cd01948">
    <property type="entry name" value="EAL"/>
    <property type="match status" value="1"/>
</dbReference>
<feature type="domain" description="PAS" evidence="1">
    <location>
        <begin position="132"/>
        <end position="177"/>
    </location>
</feature>
<dbReference type="InterPro" id="IPR035919">
    <property type="entry name" value="EAL_sf"/>
</dbReference>
<dbReference type="PANTHER" id="PTHR33121:SF79">
    <property type="entry name" value="CYCLIC DI-GMP PHOSPHODIESTERASE PDED-RELATED"/>
    <property type="match status" value="1"/>
</dbReference>
<dbReference type="InterPro" id="IPR000014">
    <property type="entry name" value="PAS"/>
</dbReference>
<dbReference type="SMART" id="SM00091">
    <property type="entry name" value="PAS"/>
    <property type="match status" value="1"/>
</dbReference>
<evidence type="ECO:0000313" key="4">
    <source>
        <dbReference type="Proteomes" id="UP000018211"/>
    </source>
</evidence>
<evidence type="ECO:0000259" key="2">
    <source>
        <dbReference type="PROSITE" id="PS50883"/>
    </source>
</evidence>
<accession>A0AAV2VM03</accession>
<comment type="caution">
    <text evidence="3">The sequence shown here is derived from an EMBL/GenBank/DDBJ whole genome shotgun (WGS) entry which is preliminary data.</text>
</comment>
<dbReference type="InterPro" id="IPR043128">
    <property type="entry name" value="Rev_trsase/Diguanyl_cyclase"/>
</dbReference>
<dbReference type="SUPFAM" id="SSF55785">
    <property type="entry name" value="PYP-like sensor domain (PAS domain)"/>
    <property type="match status" value="1"/>
</dbReference>
<dbReference type="InterPro" id="IPR035965">
    <property type="entry name" value="PAS-like_dom_sf"/>
</dbReference>
<organism evidence="3 4">
    <name type="scientific">Vibrio nigripulchritudo SOn1</name>
    <dbReference type="NCBI Taxonomy" id="1238450"/>
    <lineage>
        <taxon>Bacteria</taxon>
        <taxon>Pseudomonadati</taxon>
        <taxon>Pseudomonadota</taxon>
        <taxon>Gammaproteobacteria</taxon>
        <taxon>Vibrionales</taxon>
        <taxon>Vibrionaceae</taxon>
        <taxon>Vibrio</taxon>
    </lineage>
</organism>
<dbReference type="Pfam" id="PF00563">
    <property type="entry name" value="EAL"/>
    <property type="match status" value="1"/>
</dbReference>
<evidence type="ECO:0000313" key="3">
    <source>
        <dbReference type="EMBL" id="CCO45642.1"/>
    </source>
</evidence>
<dbReference type="Pfam" id="PF13426">
    <property type="entry name" value="PAS_9"/>
    <property type="match status" value="1"/>
</dbReference>